<dbReference type="RefSeq" id="WP_162425516.1">
    <property type="nucleotide sequence ID" value="NZ_WVIE01000052.1"/>
</dbReference>
<dbReference type="EMBL" id="WVIE01000052">
    <property type="protein sequence ID" value="NDJ19992.1"/>
    <property type="molecule type" value="Genomic_DNA"/>
</dbReference>
<gene>
    <name evidence="1" type="ORF">GS601_22390</name>
</gene>
<evidence type="ECO:0000313" key="2">
    <source>
        <dbReference type="Proteomes" id="UP000646053"/>
    </source>
</evidence>
<organism evidence="1 2">
    <name type="scientific">Myxacorys almedinensis A</name>
    <dbReference type="NCBI Taxonomy" id="2690445"/>
    <lineage>
        <taxon>Bacteria</taxon>
        <taxon>Bacillati</taxon>
        <taxon>Cyanobacteriota</taxon>
        <taxon>Cyanophyceae</taxon>
        <taxon>Leptolyngbyales</taxon>
        <taxon>Leptolyngbyaceae</taxon>
        <taxon>Myxacorys</taxon>
        <taxon>Myxacorys almedinensis</taxon>
    </lineage>
</organism>
<dbReference type="Proteomes" id="UP000646053">
    <property type="component" value="Unassembled WGS sequence"/>
</dbReference>
<dbReference type="AlphaFoldDB" id="A0A8J7Z3Z0"/>
<comment type="caution">
    <text evidence="1">The sequence shown here is derived from an EMBL/GenBank/DDBJ whole genome shotgun (WGS) entry which is preliminary data.</text>
</comment>
<protein>
    <submittedName>
        <fullName evidence="1">Uncharacterized protein</fullName>
    </submittedName>
</protein>
<name>A0A8J7Z3Z0_9CYAN</name>
<reference evidence="1" key="1">
    <citation type="submission" date="2019-12" db="EMBL/GenBank/DDBJ databases">
        <title>High-Quality draft genome sequences of three cyanobacteria isolated from the limestone walls of the Old Cathedral of Coimbra.</title>
        <authorList>
            <person name="Tiago I."/>
            <person name="Soares F."/>
            <person name="Portugal A."/>
        </authorList>
    </citation>
    <scope>NUCLEOTIDE SEQUENCE</scope>
    <source>
        <strain evidence="1">A</strain>
    </source>
</reference>
<accession>A0A8J7Z3Z0</accession>
<sequence>MASIEVIIRDDDGNIISQQPATQVNLKNANLDSIEADVEQWRKETLPKIESELLQQAQTDFTTGEKTS</sequence>
<proteinExistence type="predicted"/>
<keyword evidence="2" id="KW-1185">Reference proteome</keyword>
<evidence type="ECO:0000313" key="1">
    <source>
        <dbReference type="EMBL" id="NDJ19992.1"/>
    </source>
</evidence>